<protein>
    <recommendedName>
        <fullName evidence="2">tRNA (guanine(46)-N(7))-methyltransferase</fullName>
        <ecNumber evidence="2">2.1.1.33</ecNumber>
    </recommendedName>
</protein>
<sequence>MLTRSGVDLAPDEETRLQPEDVNHEGTAAGDRLLPTFGRRRGRRLSDHKKTLLTRVLPRFALPLPQEDVCFNPRTVFDRSVADIWLEIGFGAGEHLAGQALKHRDIGFIGCEPYINGVAALIARIESLELDNIRIFADDARRLLPHLPDACLGRIFLLFADPWPKLRHAHRRFIARPTLDALARLLRPGGSFLFASDHPGYVRWTLWHVSHHPAFAWQARGPQDWRQPPPDWIEPRYEAKAKAAGTVCTYLEFVRTNTAAVAA</sequence>
<dbReference type="GO" id="GO:0008176">
    <property type="term" value="F:tRNA (guanine(46)-N7)-methyltransferase activity"/>
    <property type="evidence" value="ECO:0007669"/>
    <property type="project" value="UniProtKB-EC"/>
</dbReference>
<evidence type="ECO:0000256" key="1">
    <source>
        <dbReference type="ARBA" id="ARBA00000142"/>
    </source>
</evidence>
<keyword evidence="3 8" id="KW-0489">Methyltransferase</keyword>
<comment type="catalytic activity">
    <reaction evidence="1">
        <text>guanosine(46) in tRNA + S-adenosyl-L-methionine = N(7)-methylguanosine(46) in tRNA + S-adenosyl-L-homocysteine</text>
        <dbReference type="Rhea" id="RHEA:42708"/>
        <dbReference type="Rhea" id="RHEA-COMP:10188"/>
        <dbReference type="Rhea" id="RHEA-COMP:10189"/>
        <dbReference type="ChEBI" id="CHEBI:57856"/>
        <dbReference type="ChEBI" id="CHEBI:59789"/>
        <dbReference type="ChEBI" id="CHEBI:74269"/>
        <dbReference type="ChEBI" id="CHEBI:74480"/>
        <dbReference type="EC" id="2.1.1.33"/>
    </reaction>
</comment>
<dbReference type="HAMAP" id="MF_01057">
    <property type="entry name" value="tRNA_methyltr_TrmB"/>
    <property type="match status" value="1"/>
</dbReference>
<dbReference type="InterPro" id="IPR055361">
    <property type="entry name" value="tRNA_methyltr_TrmB_bact"/>
</dbReference>
<dbReference type="AlphaFoldDB" id="A0A380TF63"/>
<evidence type="ECO:0000256" key="4">
    <source>
        <dbReference type="ARBA" id="ARBA00022679"/>
    </source>
</evidence>
<keyword evidence="5" id="KW-0949">S-adenosyl-L-methionine</keyword>
<accession>A0A380TF63</accession>
<organism evidence="8">
    <name type="scientific">metagenome</name>
    <dbReference type="NCBI Taxonomy" id="256318"/>
    <lineage>
        <taxon>unclassified sequences</taxon>
        <taxon>metagenomes</taxon>
    </lineage>
</organism>
<feature type="region of interest" description="Disordered" evidence="7">
    <location>
        <begin position="1"/>
        <end position="29"/>
    </location>
</feature>
<reference evidence="8" key="1">
    <citation type="submission" date="2018-07" db="EMBL/GenBank/DDBJ databases">
        <authorList>
            <person name="Quirk P.G."/>
            <person name="Krulwich T.A."/>
        </authorList>
    </citation>
    <scope>NUCLEOTIDE SEQUENCE</scope>
</reference>
<evidence type="ECO:0000256" key="7">
    <source>
        <dbReference type="SAM" id="MobiDB-lite"/>
    </source>
</evidence>
<name>A0A380TF63_9ZZZZ</name>
<keyword evidence="4 8" id="KW-0808">Transferase</keyword>
<evidence type="ECO:0000313" key="8">
    <source>
        <dbReference type="EMBL" id="SUS06319.1"/>
    </source>
</evidence>
<feature type="compositionally biased region" description="Basic and acidic residues" evidence="7">
    <location>
        <begin position="13"/>
        <end position="24"/>
    </location>
</feature>
<evidence type="ECO:0000256" key="6">
    <source>
        <dbReference type="ARBA" id="ARBA00022694"/>
    </source>
</evidence>
<dbReference type="EMBL" id="UIDG01000188">
    <property type="protein sequence ID" value="SUS06319.1"/>
    <property type="molecule type" value="Genomic_DNA"/>
</dbReference>
<evidence type="ECO:0000256" key="2">
    <source>
        <dbReference type="ARBA" id="ARBA00011977"/>
    </source>
</evidence>
<dbReference type="InterPro" id="IPR003358">
    <property type="entry name" value="tRNA_(Gua-N-7)_MeTrfase_Trmb"/>
</dbReference>
<evidence type="ECO:0000256" key="5">
    <source>
        <dbReference type="ARBA" id="ARBA00022691"/>
    </source>
</evidence>
<dbReference type="SUPFAM" id="SSF53335">
    <property type="entry name" value="S-adenosyl-L-methionine-dependent methyltransferases"/>
    <property type="match status" value="1"/>
</dbReference>
<dbReference type="PANTHER" id="PTHR23417">
    <property type="entry name" value="3-DEOXY-D-MANNO-OCTULOSONIC-ACID TRANSFERASE/TRNA GUANINE-N 7 - -METHYLTRANSFERASE"/>
    <property type="match status" value="1"/>
</dbReference>
<dbReference type="Pfam" id="PF02390">
    <property type="entry name" value="Methyltransf_4"/>
    <property type="match status" value="1"/>
</dbReference>
<dbReference type="PROSITE" id="PS51625">
    <property type="entry name" value="SAM_MT_TRMB"/>
    <property type="match status" value="1"/>
</dbReference>
<evidence type="ECO:0000256" key="3">
    <source>
        <dbReference type="ARBA" id="ARBA00022603"/>
    </source>
</evidence>
<dbReference type="CDD" id="cd02440">
    <property type="entry name" value="AdoMet_MTases"/>
    <property type="match status" value="1"/>
</dbReference>
<dbReference type="EC" id="2.1.1.33" evidence="2"/>
<dbReference type="InterPro" id="IPR029063">
    <property type="entry name" value="SAM-dependent_MTases_sf"/>
</dbReference>
<proteinExistence type="inferred from homology"/>
<dbReference type="Gene3D" id="3.40.50.150">
    <property type="entry name" value="Vaccinia Virus protein VP39"/>
    <property type="match status" value="1"/>
</dbReference>
<keyword evidence="6" id="KW-0819">tRNA processing</keyword>
<gene>
    <name evidence="8" type="primary">trmB</name>
    <name evidence="8" type="ORF">DF3PB_2680005</name>
</gene>
<dbReference type="PANTHER" id="PTHR23417:SF14">
    <property type="entry name" value="PENTACOTRIPEPTIDE-REPEAT REGION OF PRORP DOMAIN-CONTAINING PROTEIN"/>
    <property type="match status" value="1"/>
</dbReference>
<dbReference type="GO" id="GO:0043527">
    <property type="term" value="C:tRNA methyltransferase complex"/>
    <property type="evidence" value="ECO:0007669"/>
    <property type="project" value="TreeGrafter"/>
</dbReference>